<accession>A0AAD5X1Z3</accession>
<proteinExistence type="predicted"/>
<sequence length="405" mass="46905">MSSMHIPQDTPIALYFIGDVGKNDRERVTKWVKAGILSKNLEDIQETLEAIEKYQSTNSRKKLNGEETSRNNSRGQYLSTVSNTLGKIMKNWEDKDRPIDVTVPQHETLVTALKSREDCQKLHTLYDDEAKRLRNQRKTEKAKGNSAPRENDHDWEILCAEVAKHLKDMCDFFNSPEVPENRRTEVRDAIVTACKTMMPNTRTAWATVKVRNINERNDNYISFSQEEYGDTVVIWNYRKGGGTDFNRKRYNQIIPKQLADILKRYVDVFHQRYYVYQDYLFPFSVETTYSKDTDNKKKGDPKTPEEIMESRKKAFAAAVVNVNKKLIGKTLGESDMRRIQITHMGMPKTKFELGRLAIQFHHIGDEHLGYFRHMHKRGRTEDEADSSAGKKQKQGGEGGQHVPHD</sequence>
<organism evidence="2 3">
    <name type="scientific">Rhizophlyctis rosea</name>
    <dbReference type="NCBI Taxonomy" id="64517"/>
    <lineage>
        <taxon>Eukaryota</taxon>
        <taxon>Fungi</taxon>
        <taxon>Fungi incertae sedis</taxon>
        <taxon>Chytridiomycota</taxon>
        <taxon>Chytridiomycota incertae sedis</taxon>
        <taxon>Chytridiomycetes</taxon>
        <taxon>Rhizophlyctidales</taxon>
        <taxon>Rhizophlyctidaceae</taxon>
        <taxon>Rhizophlyctis</taxon>
    </lineage>
</organism>
<evidence type="ECO:0000256" key="1">
    <source>
        <dbReference type="SAM" id="MobiDB-lite"/>
    </source>
</evidence>
<comment type="caution">
    <text evidence="2">The sequence shown here is derived from an EMBL/GenBank/DDBJ whole genome shotgun (WGS) entry which is preliminary data.</text>
</comment>
<dbReference type="AlphaFoldDB" id="A0AAD5X1Z3"/>
<dbReference type="EMBL" id="JADGJD010000323">
    <property type="protein sequence ID" value="KAJ3052129.1"/>
    <property type="molecule type" value="Genomic_DNA"/>
</dbReference>
<keyword evidence="3" id="KW-1185">Reference proteome</keyword>
<evidence type="ECO:0000313" key="3">
    <source>
        <dbReference type="Proteomes" id="UP001212841"/>
    </source>
</evidence>
<feature type="region of interest" description="Disordered" evidence="1">
    <location>
        <begin position="377"/>
        <end position="405"/>
    </location>
</feature>
<reference evidence="2" key="1">
    <citation type="submission" date="2020-05" db="EMBL/GenBank/DDBJ databases">
        <title>Phylogenomic resolution of chytrid fungi.</title>
        <authorList>
            <person name="Stajich J.E."/>
            <person name="Amses K."/>
            <person name="Simmons R."/>
            <person name="Seto K."/>
            <person name="Myers J."/>
            <person name="Bonds A."/>
            <person name="Quandt C.A."/>
            <person name="Barry K."/>
            <person name="Liu P."/>
            <person name="Grigoriev I."/>
            <person name="Longcore J.E."/>
            <person name="James T.Y."/>
        </authorList>
    </citation>
    <scope>NUCLEOTIDE SEQUENCE</scope>
    <source>
        <strain evidence="2">JEL0318</strain>
    </source>
</reference>
<name>A0AAD5X1Z3_9FUNG</name>
<dbReference type="Proteomes" id="UP001212841">
    <property type="component" value="Unassembled WGS sequence"/>
</dbReference>
<evidence type="ECO:0000313" key="2">
    <source>
        <dbReference type="EMBL" id="KAJ3052129.1"/>
    </source>
</evidence>
<protein>
    <submittedName>
        <fullName evidence="2">Uncharacterized protein</fullName>
    </submittedName>
</protein>
<gene>
    <name evidence="2" type="ORF">HK097_006853</name>
</gene>